<comment type="pathway">
    <text evidence="2">Protein modification; protein ubiquitination.</text>
</comment>
<evidence type="ECO:0000256" key="1">
    <source>
        <dbReference type="ARBA" id="ARBA00000900"/>
    </source>
</evidence>
<feature type="compositionally biased region" description="Basic and acidic residues" evidence="6">
    <location>
        <begin position="40"/>
        <end position="54"/>
    </location>
</feature>
<comment type="catalytic activity">
    <reaction evidence="1">
        <text>S-ubiquitinyl-[E2 ubiquitin-conjugating enzyme]-L-cysteine + [acceptor protein]-L-lysine = [E2 ubiquitin-conjugating enzyme]-L-cysteine + N(6)-ubiquitinyl-[acceptor protein]-L-lysine.</text>
        <dbReference type="EC" id="2.3.2.27"/>
    </reaction>
</comment>
<name>A0A7N4PBN8_SARHA</name>
<organism evidence="7 8">
    <name type="scientific">Sarcophilus harrisii</name>
    <name type="common">Tasmanian devil</name>
    <name type="synonym">Sarcophilus laniarius</name>
    <dbReference type="NCBI Taxonomy" id="9305"/>
    <lineage>
        <taxon>Eukaryota</taxon>
        <taxon>Metazoa</taxon>
        <taxon>Chordata</taxon>
        <taxon>Craniata</taxon>
        <taxon>Vertebrata</taxon>
        <taxon>Euteleostomi</taxon>
        <taxon>Mammalia</taxon>
        <taxon>Metatheria</taxon>
        <taxon>Dasyuromorphia</taxon>
        <taxon>Dasyuridae</taxon>
        <taxon>Sarcophilus</taxon>
    </lineage>
</organism>
<dbReference type="Proteomes" id="UP000007648">
    <property type="component" value="Unassembled WGS sequence"/>
</dbReference>
<dbReference type="AlphaFoldDB" id="A0A7N4PBN8"/>
<dbReference type="EC" id="2.3.2.27" evidence="3"/>
<feature type="region of interest" description="Disordered" evidence="6">
    <location>
        <begin position="1"/>
        <end position="20"/>
    </location>
</feature>
<protein>
    <recommendedName>
        <fullName evidence="3">RING-type E3 ubiquitin transferase</fullName>
        <ecNumber evidence="3">2.3.2.27</ecNumber>
    </recommendedName>
</protein>
<dbReference type="Ensembl" id="ENSSHAT00000052531.1">
    <property type="protein sequence ID" value="ENSSHAP00000034647.1"/>
    <property type="gene ID" value="ENSSHAG00000006722.2"/>
</dbReference>
<reference evidence="7" key="2">
    <citation type="submission" date="2025-08" db="UniProtKB">
        <authorList>
            <consortium name="Ensembl"/>
        </authorList>
    </citation>
    <scope>IDENTIFICATION</scope>
</reference>
<reference evidence="7" key="3">
    <citation type="submission" date="2025-09" db="UniProtKB">
        <authorList>
            <consortium name="Ensembl"/>
        </authorList>
    </citation>
    <scope>IDENTIFICATION</scope>
</reference>
<gene>
    <name evidence="7" type="primary">MARCHF10</name>
</gene>
<feature type="compositionally biased region" description="Basic and acidic residues" evidence="6">
    <location>
        <begin position="1"/>
        <end position="11"/>
    </location>
</feature>
<evidence type="ECO:0000313" key="7">
    <source>
        <dbReference type="Ensembl" id="ENSSHAP00000034647.1"/>
    </source>
</evidence>
<keyword evidence="5" id="KW-0833">Ubl conjugation pathway</keyword>
<keyword evidence="8" id="KW-1185">Reference proteome</keyword>
<feature type="compositionally biased region" description="Low complexity" evidence="6">
    <location>
        <begin position="94"/>
        <end position="107"/>
    </location>
</feature>
<dbReference type="PANTHER" id="PTHR14471">
    <property type="entry name" value="MARCH7/10 E3 UBIQUITIN PROTEIN LIGASE FAMILY MEMBER"/>
    <property type="match status" value="1"/>
</dbReference>
<proteinExistence type="predicted"/>
<feature type="compositionally biased region" description="Polar residues" evidence="6">
    <location>
        <begin position="75"/>
        <end position="84"/>
    </location>
</feature>
<evidence type="ECO:0000313" key="8">
    <source>
        <dbReference type="Proteomes" id="UP000007648"/>
    </source>
</evidence>
<evidence type="ECO:0000256" key="3">
    <source>
        <dbReference type="ARBA" id="ARBA00012483"/>
    </source>
</evidence>
<evidence type="ECO:0000256" key="5">
    <source>
        <dbReference type="ARBA" id="ARBA00022786"/>
    </source>
</evidence>
<sequence length="256" mass="28562">MMHEARDRQKFVSDAQYLRDMQHKVDSEYQACLRRQEKKRDQFCRQESSFERPRPSSLSCSRQNSVEEDLGPDQRLTSKASVTKSESKLPAIDQTSVKQKQKVTTSSKKPEKNVGGTNKPSPRGRSEHSLYCVEYSPFYAAFALSPTQSPDSDLCCFLLPLISSSLPDDQTPLVSLPPIVSPFSPASLTPSPVPPSPSAFCCFSISHPPHTETPVQCVSSYRTTNKIYLICNTGTDIIKEEETQPGEIDSKPRNAE</sequence>
<accession>A0A7N4PBN8</accession>
<evidence type="ECO:0000256" key="2">
    <source>
        <dbReference type="ARBA" id="ARBA00004906"/>
    </source>
</evidence>
<dbReference type="GeneTree" id="ENSGT00530000063836"/>
<dbReference type="PANTHER" id="PTHR14471:SF5">
    <property type="entry name" value="E3 UBIQUITIN-PROTEIN LIGASE MARCHF10-RELATED"/>
    <property type="match status" value="1"/>
</dbReference>
<dbReference type="GO" id="GO:0061630">
    <property type="term" value="F:ubiquitin protein ligase activity"/>
    <property type="evidence" value="ECO:0007669"/>
    <property type="project" value="UniProtKB-EC"/>
</dbReference>
<evidence type="ECO:0000256" key="6">
    <source>
        <dbReference type="SAM" id="MobiDB-lite"/>
    </source>
</evidence>
<feature type="region of interest" description="Disordered" evidence="6">
    <location>
        <begin position="40"/>
        <end position="126"/>
    </location>
</feature>
<keyword evidence="4" id="KW-0808">Transferase</keyword>
<reference evidence="7 8" key="1">
    <citation type="journal article" date="2011" name="Proc. Natl. Acad. Sci. U.S.A.">
        <title>Genetic diversity and population structure of the endangered marsupial Sarcophilus harrisii (Tasmanian devil).</title>
        <authorList>
            <person name="Miller W."/>
            <person name="Hayes V.M."/>
            <person name="Ratan A."/>
            <person name="Petersen D.C."/>
            <person name="Wittekindt N.E."/>
            <person name="Miller J."/>
            <person name="Walenz B."/>
            <person name="Knight J."/>
            <person name="Qi J."/>
            <person name="Zhao F."/>
            <person name="Wang Q."/>
            <person name="Bedoya-Reina O.C."/>
            <person name="Katiyar N."/>
            <person name="Tomsho L.P."/>
            <person name="Kasson L.M."/>
            <person name="Hardie R.A."/>
            <person name="Woodbridge P."/>
            <person name="Tindall E.A."/>
            <person name="Bertelsen M.F."/>
            <person name="Dixon D."/>
            <person name="Pyecroft S."/>
            <person name="Helgen K.M."/>
            <person name="Lesk A.M."/>
            <person name="Pringle T.H."/>
            <person name="Patterson N."/>
            <person name="Zhang Y."/>
            <person name="Kreiss A."/>
            <person name="Woods G.M."/>
            <person name="Jones M.E."/>
            <person name="Schuster S.C."/>
        </authorList>
    </citation>
    <scope>NUCLEOTIDE SEQUENCE [LARGE SCALE GENOMIC DNA]</scope>
</reference>
<evidence type="ECO:0000256" key="4">
    <source>
        <dbReference type="ARBA" id="ARBA00022679"/>
    </source>
</evidence>
<dbReference type="InterPro" id="IPR052297">
    <property type="entry name" value="RING-CH-type_E3_ubiq-ligase"/>
</dbReference>